<dbReference type="OrthoDB" id="1414794at2"/>
<feature type="transmembrane region" description="Helical" evidence="2">
    <location>
        <begin position="21"/>
        <end position="39"/>
    </location>
</feature>
<protein>
    <submittedName>
        <fullName evidence="3">Uncharacterized protein</fullName>
    </submittedName>
</protein>
<name>A0A4U5TPI5_9FLAO</name>
<dbReference type="EMBL" id="SWMU01000004">
    <property type="protein sequence ID" value="TKS55782.1"/>
    <property type="molecule type" value="Genomic_DNA"/>
</dbReference>
<keyword evidence="2" id="KW-1133">Transmembrane helix</keyword>
<evidence type="ECO:0000256" key="2">
    <source>
        <dbReference type="SAM" id="Phobius"/>
    </source>
</evidence>
<sequence>MFSKIKIDLLKNKKVKGYLSYAKGEIVLIVIGISIAVNINNVIDAKKKENMLSGIMKTTQDELKVDIEEIDFLIERYEEEKENYNFILDSLDSRSMKDCPKCPFVLTNFIAFHPKTRGYQQISNYIDSKVKTSDSLLFKISNFYKSSFKLLKIWPWMICKTI</sequence>
<reference evidence="3 4" key="1">
    <citation type="submission" date="2019-04" db="EMBL/GenBank/DDBJ databases">
        <title>Psychroflexus halotolerans sp. nov., isolated from a marine solar saltern.</title>
        <authorList>
            <person name="Feng X."/>
        </authorList>
    </citation>
    <scope>NUCLEOTIDE SEQUENCE [LARGE SCALE GENOMIC DNA]</scope>
    <source>
        <strain evidence="3 4">WDS2C27</strain>
    </source>
</reference>
<keyword evidence="2" id="KW-0472">Membrane</keyword>
<keyword evidence="4" id="KW-1185">Reference proteome</keyword>
<dbReference type="Proteomes" id="UP000306552">
    <property type="component" value="Unassembled WGS sequence"/>
</dbReference>
<accession>A0A4U5TPI5</accession>
<gene>
    <name evidence="3" type="ORF">FCN74_10815</name>
</gene>
<evidence type="ECO:0000256" key="1">
    <source>
        <dbReference type="SAM" id="Coils"/>
    </source>
</evidence>
<dbReference type="RefSeq" id="WP_138932610.1">
    <property type="nucleotide sequence ID" value="NZ_SWMU01000004.1"/>
</dbReference>
<organism evidence="3 4">
    <name type="scientific">Mesohalobacter halotolerans</name>
    <dbReference type="NCBI Taxonomy" id="1883405"/>
    <lineage>
        <taxon>Bacteria</taxon>
        <taxon>Pseudomonadati</taxon>
        <taxon>Bacteroidota</taxon>
        <taxon>Flavobacteriia</taxon>
        <taxon>Flavobacteriales</taxon>
        <taxon>Flavobacteriaceae</taxon>
        <taxon>Mesohalobacter</taxon>
    </lineage>
</organism>
<keyword evidence="2" id="KW-0812">Transmembrane</keyword>
<feature type="coiled-coil region" evidence="1">
    <location>
        <begin position="60"/>
        <end position="94"/>
    </location>
</feature>
<dbReference type="AlphaFoldDB" id="A0A4U5TPI5"/>
<evidence type="ECO:0000313" key="4">
    <source>
        <dbReference type="Proteomes" id="UP000306552"/>
    </source>
</evidence>
<dbReference type="Pfam" id="PF19578">
    <property type="entry name" value="DUF6090"/>
    <property type="match status" value="1"/>
</dbReference>
<comment type="caution">
    <text evidence="3">The sequence shown here is derived from an EMBL/GenBank/DDBJ whole genome shotgun (WGS) entry which is preliminary data.</text>
</comment>
<evidence type="ECO:0000313" key="3">
    <source>
        <dbReference type="EMBL" id="TKS55782.1"/>
    </source>
</evidence>
<dbReference type="InterPro" id="IPR045749">
    <property type="entry name" value="DUF6090"/>
</dbReference>
<proteinExistence type="predicted"/>
<keyword evidence="1" id="KW-0175">Coiled coil</keyword>